<dbReference type="Pfam" id="PF08811">
    <property type="entry name" value="DUF1800"/>
    <property type="match status" value="1"/>
</dbReference>
<dbReference type="STRING" id="1524460.IX84_08890"/>
<evidence type="ECO:0000313" key="2">
    <source>
        <dbReference type="Proteomes" id="UP000029736"/>
    </source>
</evidence>
<gene>
    <name evidence="1" type="ORF">IX84_08890</name>
</gene>
<dbReference type="AlphaFoldDB" id="A0A098SBA6"/>
<keyword evidence="2" id="KW-1185">Reference proteome</keyword>
<protein>
    <submittedName>
        <fullName evidence="1">Uncharacterized protein</fullName>
    </submittedName>
</protein>
<dbReference type="InterPro" id="IPR014917">
    <property type="entry name" value="DUF1800"/>
</dbReference>
<accession>A0A098SBA6</accession>
<organism evidence="1 2">
    <name type="scientific">Phaeodactylibacter xiamenensis</name>
    <dbReference type="NCBI Taxonomy" id="1524460"/>
    <lineage>
        <taxon>Bacteria</taxon>
        <taxon>Pseudomonadati</taxon>
        <taxon>Bacteroidota</taxon>
        <taxon>Saprospiria</taxon>
        <taxon>Saprospirales</taxon>
        <taxon>Haliscomenobacteraceae</taxon>
        <taxon>Phaeodactylibacter</taxon>
    </lineage>
</organism>
<dbReference type="EMBL" id="JPOS01000019">
    <property type="protein sequence ID" value="KGE88312.1"/>
    <property type="molecule type" value="Genomic_DNA"/>
</dbReference>
<name>A0A098SBA6_9BACT</name>
<dbReference type="Proteomes" id="UP000029736">
    <property type="component" value="Unassembled WGS sequence"/>
</dbReference>
<dbReference type="RefSeq" id="WP_044218832.1">
    <property type="nucleotide sequence ID" value="NZ_JBKAGJ010000017.1"/>
</dbReference>
<reference evidence="1 2" key="1">
    <citation type="journal article" date="2014" name="Int. J. Syst. Evol. Microbiol.">
        <title>Phaeodactylibacter xiamenensis gen. nov., sp. nov., a member of the family Saprospiraceae isolated from the marine alga Phaeodactylum tricornutum.</title>
        <authorList>
            <person name="Chen Z.Jr."/>
            <person name="Lei X."/>
            <person name="Lai Q."/>
            <person name="Li Y."/>
            <person name="Zhang B."/>
            <person name="Zhang J."/>
            <person name="Zhang H."/>
            <person name="Yang L."/>
            <person name="Zheng W."/>
            <person name="Tian Y."/>
            <person name="Yu Z."/>
            <person name="Xu H.Jr."/>
            <person name="Zheng T."/>
        </authorList>
    </citation>
    <scope>NUCLEOTIDE SEQUENCE [LARGE SCALE GENOMIC DNA]</scope>
    <source>
        <strain evidence="1 2">KD52</strain>
    </source>
</reference>
<comment type="caution">
    <text evidence="1">The sequence shown here is derived from an EMBL/GenBank/DDBJ whole genome shotgun (WGS) entry which is preliminary data.</text>
</comment>
<evidence type="ECO:0000313" key="1">
    <source>
        <dbReference type="EMBL" id="KGE88312.1"/>
    </source>
</evidence>
<sequence>MMITENCATGTLEPYVPSADKPWNKARVQHLFRRMGHGIAPEDIEGALQQDPETLVDSLIDEALNLPLPDEPEWANWSTADYDDFNTQRFEQVIGWLTEWLNGMLQFGFREKLALFWHNHFVTSFNSYQCPSYMYQYTTLLRQHALGNFKDFTVEMGKTPAMLLYLNGVQNTRFESNENYARELFELFTLGLDNGYTQDDIAEASRALTGWNGLNGPPYCTPINFVPFFFDNTEKTVFGQTGNWSYDDLHDILFEQRPDEIAQHICTKIYRTFVHPEVDEGIVAGLAQTFKDHNFELAPVFRQLFKSEHFFDEYVIGTIIKSPVELFLNIIRESRVPIDGEVLQIIGYLANDLGQQILSPVDVKGWPGNRDWIDTNTMTERWLSLDFIVGRYYFDYKPELVQLAKDLSGNSIDPYEVTASIIDHFISGGLSNPEAYDRATTVFKWEVPQNYFDAGEWNLDWDTADEQIAILLRHLFRLPEFQLA</sequence>
<proteinExistence type="predicted"/>